<sequence>MEEALRRLNGTLTTESDPLLHPTSAVPKRCPANKTSLKDGSAPSGGATMRYRGVRRRPWGRYAAEIRDPQTKERRWLGTFDTAEEAACAYDCAARAMRGVKARTNFVYPTSSPTQPASENHVPSFNCGKSSQPSSILGSRQFVSSSPLSNPNLDFGGSSFNSPNNMLLLRDYGNWPALHGQMPQYFLSNSCSSTHQNALMGSSSLIDLSCNATSQPTCMNTAIDSEISLNSSSISSSEGLENNSSELVLTSAASTDEADHCFDFFLTEKSGSGLLQEVLNGFFPNRKAERKAEPPRSTVLDSFAPPSLAEASTKQKQVNANRGFGHEYQDFSTANYEAARQFESLSTSGNLFSVENDIDQMNSSNGILGDIYHYQEALSVFAAAECFNLSW</sequence>
<protein>
    <submittedName>
        <fullName evidence="10">Ethylene-responsive transcription factor E</fullName>
    </submittedName>
</protein>
<organism evidence="10 11">
    <name type="scientific">Sesamum angolense</name>
    <dbReference type="NCBI Taxonomy" id="2727404"/>
    <lineage>
        <taxon>Eukaryota</taxon>
        <taxon>Viridiplantae</taxon>
        <taxon>Streptophyta</taxon>
        <taxon>Embryophyta</taxon>
        <taxon>Tracheophyta</taxon>
        <taxon>Spermatophyta</taxon>
        <taxon>Magnoliopsida</taxon>
        <taxon>eudicotyledons</taxon>
        <taxon>Gunneridae</taxon>
        <taxon>Pentapetalae</taxon>
        <taxon>asterids</taxon>
        <taxon>lamiids</taxon>
        <taxon>Lamiales</taxon>
        <taxon>Pedaliaceae</taxon>
        <taxon>Sesamum</taxon>
    </lineage>
</organism>
<keyword evidence="11" id="KW-1185">Reference proteome</keyword>
<evidence type="ECO:0000313" key="10">
    <source>
        <dbReference type="EMBL" id="KAK4399683.1"/>
    </source>
</evidence>
<evidence type="ECO:0000256" key="8">
    <source>
        <dbReference type="SAM" id="MobiDB-lite"/>
    </source>
</evidence>
<feature type="domain" description="AP2/ERF" evidence="9">
    <location>
        <begin position="50"/>
        <end position="107"/>
    </location>
</feature>
<evidence type="ECO:0000256" key="5">
    <source>
        <dbReference type="ARBA" id="ARBA00023125"/>
    </source>
</evidence>
<dbReference type="GO" id="GO:0003677">
    <property type="term" value="F:DNA binding"/>
    <property type="evidence" value="ECO:0007669"/>
    <property type="project" value="UniProtKB-KW"/>
</dbReference>
<evidence type="ECO:0000256" key="7">
    <source>
        <dbReference type="ARBA" id="ARBA00023242"/>
    </source>
</evidence>
<dbReference type="GO" id="GO:0003700">
    <property type="term" value="F:DNA-binding transcription factor activity"/>
    <property type="evidence" value="ECO:0007669"/>
    <property type="project" value="InterPro"/>
</dbReference>
<dbReference type="FunFam" id="3.30.730.10:FF:000001">
    <property type="entry name" value="Ethylene-responsive transcription factor 2"/>
    <property type="match status" value="1"/>
</dbReference>
<name>A0AAE1WU26_9LAMI</name>
<dbReference type="SUPFAM" id="SSF54171">
    <property type="entry name" value="DNA-binding domain"/>
    <property type="match status" value="1"/>
</dbReference>
<evidence type="ECO:0000313" key="11">
    <source>
        <dbReference type="Proteomes" id="UP001289374"/>
    </source>
</evidence>
<dbReference type="GO" id="GO:0005634">
    <property type="term" value="C:nucleus"/>
    <property type="evidence" value="ECO:0007669"/>
    <property type="project" value="UniProtKB-SubCell"/>
</dbReference>
<keyword evidence="7" id="KW-0539">Nucleus</keyword>
<dbReference type="PROSITE" id="PS51032">
    <property type="entry name" value="AP2_ERF"/>
    <property type="match status" value="1"/>
</dbReference>
<dbReference type="CDD" id="cd00018">
    <property type="entry name" value="AP2"/>
    <property type="match status" value="1"/>
</dbReference>
<reference evidence="10" key="1">
    <citation type="submission" date="2020-06" db="EMBL/GenBank/DDBJ databases">
        <authorList>
            <person name="Li T."/>
            <person name="Hu X."/>
            <person name="Zhang T."/>
            <person name="Song X."/>
            <person name="Zhang H."/>
            <person name="Dai N."/>
            <person name="Sheng W."/>
            <person name="Hou X."/>
            <person name="Wei L."/>
        </authorList>
    </citation>
    <scope>NUCLEOTIDE SEQUENCE</scope>
    <source>
        <strain evidence="10">K16</strain>
        <tissue evidence="10">Leaf</tissue>
    </source>
</reference>
<evidence type="ECO:0000256" key="2">
    <source>
        <dbReference type="ARBA" id="ARBA00022745"/>
    </source>
</evidence>
<dbReference type="AlphaFoldDB" id="A0AAE1WU26"/>
<keyword evidence="6" id="KW-0804">Transcription</keyword>
<keyword evidence="3" id="KW-0611">Plant defense</keyword>
<accession>A0AAE1WU26</accession>
<evidence type="ECO:0000256" key="6">
    <source>
        <dbReference type="ARBA" id="ARBA00023163"/>
    </source>
</evidence>
<evidence type="ECO:0000256" key="1">
    <source>
        <dbReference type="ARBA" id="ARBA00004123"/>
    </source>
</evidence>
<dbReference type="InterPro" id="IPR001471">
    <property type="entry name" value="AP2/ERF_dom"/>
</dbReference>
<keyword evidence="4" id="KW-0805">Transcription regulation</keyword>
<feature type="region of interest" description="Disordered" evidence="8">
    <location>
        <begin position="1"/>
        <end position="49"/>
    </location>
</feature>
<dbReference type="SMART" id="SM00380">
    <property type="entry name" value="AP2"/>
    <property type="match status" value="1"/>
</dbReference>
<keyword evidence="5" id="KW-0238">DNA-binding</keyword>
<dbReference type="Gene3D" id="3.30.730.10">
    <property type="entry name" value="AP2/ERF domain"/>
    <property type="match status" value="1"/>
</dbReference>
<dbReference type="InterPro" id="IPR036955">
    <property type="entry name" value="AP2/ERF_dom_sf"/>
</dbReference>
<reference evidence="10" key="2">
    <citation type="journal article" date="2024" name="Plant">
        <title>Genomic evolution and insights into agronomic trait innovations of Sesamum species.</title>
        <authorList>
            <person name="Miao H."/>
            <person name="Wang L."/>
            <person name="Qu L."/>
            <person name="Liu H."/>
            <person name="Sun Y."/>
            <person name="Le M."/>
            <person name="Wang Q."/>
            <person name="Wei S."/>
            <person name="Zheng Y."/>
            <person name="Lin W."/>
            <person name="Duan Y."/>
            <person name="Cao H."/>
            <person name="Xiong S."/>
            <person name="Wang X."/>
            <person name="Wei L."/>
            <person name="Li C."/>
            <person name="Ma Q."/>
            <person name="Ju M."/>
            <person name="Zhao R."/>
            <person name="Li G."/>
            <person name="Mu C."/>
            <person name="Tian Q."/>
            <person name="Mei H."/>
            <person name="Zhang T."/>
            <person name="Gao T."/>
            <person name="Zhang H."/>
        </authorList>
    </citation>
    <scope>NUCLEOTIDE SEQUENCE</scope>
    <source>
        <strain evidence="10">K16</strain>
    </source>
</reference>
<evidence type="ECO:0000256" key="4">
    <source>
        <dbReference type="ARBA" id="ARBA00023015"/>
    </source>
</evidence>
<comment type="caution">
    <text evidence="10">The sequence shown here is derived from an EMBL/GenBank/DDBJ whole genome shotgun (WGS) entry which is preliminary data.</text>
</comment>
<dbReference type="PANTHER" id="PTHR31677">
    <property type="entry name" value="AP2 DOMAIN CLASS TRANSCRIPTION FACTOR"/>
    <property type="match status" value="1"/>
</dbReference>
<dbReference type="GO" id="GO:0009873">
    <property type="term" value="P:ethylene-activated signaling pathway"/>
    <property type="evidence" value="ECO:0007669"/>
    <property type="project" value="UniProtKB-KW"/>
</dbReference>
<gene>
    <name evidence="10" type="ORF">Sango_1074400</name>
</gene>
<comment type="subcellular location">
    <subcellularLocation>
        <location evidence="1">Nucleus</location>
    </subcellularLocation>
</comment>
<dbReference type="PRINTS" id="PR00367">
    <property type="entry name" value="ETHRSPELEMNT"/>
</dbReference>
<dbReference type="Pfam" id="PF00847">
    <property type="entry name" value="AP2"/>
    <property type="match status" value="1"/>
</dbReference>
<dbReference type="Proteomes" id="UP001289374">
    <property type="component" value="Unassembled WGS sequence"/>
</dbReference>
<keyword evidence="2" id="KW-0936">Ethylene signaling pathway</keyword>
<dbReference type="EMBL" id="JACGWL010000006">
    <property type="protein sequence ID" value="KAK4399683.1"/>
    <property type="molecule type" value="Genomic_DNA"/>
</dbReference>
<proteinExistence type="predicted"/>
<dbReference type="GO" id="GO:0006952">
    <property type="term" value="P:defense response"/>
    <property type="evidence" value="ECO:0007669"/>
    <property type="project" value="UniProtKB-KW"/>
</dbReference>
<evidence type="ECO:0000256" key="3">
    <source>
        <dbReference type="ARBA" id="ARBA00022821"/>
    </source>
</evidence>
<dbReference type="PANTHER" id="PTHR31677:SF146">
    <property type="entry name" value="ETHYLENE-RESPONSIVE TRANSCRIPTION FACTOR ESR2"/>
    <property type="match status" value="1"/>
</dbReference>
<evidence type="ECO:0000259" key="9">
    <source>
        <dbReference type="PROSITE" id="PS51032"/>
    </source>
</evidence>
<dbReference type="InterPro" id="IPR016177">
    <property type="entry name" value="DNA-bd_dom_sf"/>
</dbReference>